<keyword evidence="3" id="KW-1185">Reference proteome</keyword>
<dbReference type="Gene3D" id="3.40.50.1820">
    <property type="entry name" value="alpha/beta hydrolase"/>
    <property type="match status" value="1"/>
</dbReference>
<proteinExistence type="predicted"/>
<protein>
    <recommendedName>
        <fullName evidence="1">Alpha/beta hydrolase fold-3 domain-containing protein</fullName>
    </recommendedName>
</protein>
<dbReference type="Gramene" id="TRITD3Bv1G273400.1">
    <property type="protein sequence ID" value="TRITD3Bv1G273400.1"/>
    <property type="gene ID" value="TRITD3Bv1G273400"/>
</dbReference>
<dbReference type="InterPro" id="IPR029058">
    <property type="entry name" value="AB_hydrolase_fold"/>
</dbReference>
<evidence type="ECO:0000259" key="1">
    <source>
        <dbReference type="Pfam" id="PF07859"/>
    </source>
</evidence>
<dbReference type="PANTHER" id="PTHR23024:SF508">
    <property type="entry name" value="ALPHA_BETA HYDROLASE FOLD-3 DOMAIN-CONTAINING PROTEIN"/>
    <property type="match status" value="1"/>
</dbReference>
<dbReference type="AlphaFoldDB" id="A0A9R1QYG1"/>
<accession>A0A9R1QYG1</accession>
<dbReference type="OMA" id="IICQSAR"/>
<gene>
    <name evidence="2" type="ORF">TRITD_3Bv1G273400</name>
</gene>
<dbReference type="EMBL" id="LT934116">
    <property type="protein sequence ID" value="VAH85928.1"/>
    <property type="molecule type" value="Genomic_DNA"/>
</dbReference>
<dbReference type="GO" id="GO:0016787">
    <property type="term" value="F:hydrolase activity"/>
    <property type="evidence" value="ECO:0007669"/>
    <property type="project" value="InterPro"/>
</dbReference>
<evidence type="ECO:0000313" key="3">
    <source>
        <dbReference type="Proteomes" id="UP000324705"/>
    </source>
</evidence>
<evidence type="ECO:0000313" key="2">
    <source>
        <dbReference type="EMBL" id="VAH85928.1"/>
    </source>
</evidence>
<sequence>MPSTTVLSREPESIGDTANGKAKAKAIPYVVEDCLGVMKLLSDGTVIRSAPPPFPAGANYDDGRVEWKDAVYDAQYNLGVRIYRPRLGQVNSKLQLPVLVYFYGGGFVFGSYSWPKNHAGCLRLACELPAVVLSFDYRLAPEHPLPAAMEDSATALRWLATRISSRSDPWLAEDACIFLGGQSSGATLAHHLLLRPHPMVKIAGCILLMPPFLSETATQSELETPDTAFLSLKMSDKYFRLMMPVGANKDDPLVNPFGPASPSLETADVGRMLVVAAECDMVRDKDIEYADRLKAMGKDVELAVFPGQEHAFFATKPFSPAADQLLTVIKRFLDQRK</sequence>
<name>A0A9R1QYG1_TRITD</name>
<reference evidence="2 3" key="1">
    <citation type="submission" date="2017-09" db="EMBL/GenBank/DDBJ databases">
        <authorList>
            <consortium name="International Durum Wheat Genome Sequencing Consortium (IDWGSC)"/>
            <person name="Milanesi L."/>
        </authorList>
    </citation>
    <scope>NUCLEOTIDE SEQUENCE [LARGE SCALE GENOMIC DNA]</scope>
    <source>
        <strain evidence="3">cv. Svevo</strain>
    </source>
</reference>
<dbReference type="Proteomes" id="UP000324705">
    <property type="component" value="Chromosome 3B"/>
</dbReference>
<dbReference type="PANTHER" id="PTHR23024">
    <property type="entry name" value="ARYLACETAMIDE DEACETYLASE"/>
    <property type="match status" value="1"/>
</dbReference>
<organism evidence="2 3">
    <name type="scientific">Triticum turgidum subsp. durum</name>
    <name type="common">Durum wheat</name>
    <name type="synonym">Triticum durum</name>
    <dbReference type="NCBI Taxonomy" id="4567"/>
    <lineage>
        <taxon>Eukaryota</taxon>
        <taxon>Viridiplantae</taxon>
        <taxon>Streptophyta</taxon>
        <taxon>Embryophyta</taxon>
        <taxon>Tracheophyta</taxon>
        <taxon>Spermatophyta</taxon>
        <taxon>Magnoliopsida</taxon>
        <taxon>Liliopsida</taxon>
        <taxon>Poales</taxon>
        <taxon>Poaceae</taxon>
        <taxon>BOP clade</taxon>
        <taxon>Pooideae</taxon>
        <taxon>Triticodae</taxon>
        <taxon>Triticeae</taxon>
        <taxon>Triticinae</taxon>
        <taxon>Triticum</taxon>
    </lineage>
</organism>
<feature type="domain" description="Alpha/beta hydrolase fold-3" evidence="1">
    <location>
        <begin position="99"/>
        <end position="313"/>
    </location>
</feature>
<dbReference type="SUPFAM" id="SSF53474">
    <property type="entry name" value="alpha/beta-Hydrolases"/>
    <property type="match status" value="1"/>
</dbReference>
<dbReference type="InterPro" id="IPR050466">
    <property type="entry name" value="Carboxylest/Gibb_receptor"/>
</dbReference>
<dbReference type="InterPro" id="IPR013094">
    <property type="entry name" value="AB_hydrolase_3"/>
</dbReference>
<dbReference type="Pfam" id="PF07859">
    <property type="entry name" value="Abhydrolase_3"/>
    <property type="match status" value="1"/>
</dbReference>